<dbReference type="InterPro" id="IPR052179">
    <property type="entry name" value="DD-CPase-like"/>
</dbReference>
<comment type="caution">
    <text evidence="4">The sequence shown here is derived from an EMBL/GenBank/DDBJ whole genome shotgun (WGS) entry which is preliminary data.</text>
</comment>
<feature type="signal peptide" evidence="2">
    <location>
        <begin position="1"/>
        <end position="33"/>
    </location>
</feature>
<dbReference type="CDD" id="cd14852">
    <property type="entry name" value="LD-carboxypeptidase"/>
    <property type="match status" value="1"/>
</dbReference>
<dbReference type="PANTHER" id="PTHR34385:SF1">
    <property type="entry name" value="PEPTIDOGLYCAN L-ALANYL-D-GLUTAMATE ENDOPEPTIDASE CWLK"/>
    <property type="match status" value="1"/>
</dbReference>
<evidence type="ECO:0000313" key="4">
    <source>
        <dbReference type="EMBL" id="MFD0869317.1"/>
    </source>
</evidence>
<evidence type="ECO:0000313" key="5">
    <source>
        <dbReference type="Proteomes" id="UP001597120"/>
    </source>
</evidence>
<dbReference type="InterPro" id="IPR058193">
    <property type="entry name" value="VanY/YodJ_core_dom"/>
</dbReference>
<evidence type="ECO:0000256" key="2">
    <source>
        <dbReference type="SAM" id="SignalP"/>
    </source>
</evidence>
<feature type="region of interest" description="Disordered" evidence="1">
    <location>
        <begin position="23"/>
        <end position="92"/>
    </location>
</feature>
<dbReference type="Gene3D" id="3.30.1380.10">
    <property type="match status" value="1"/>
</dbReference>
<accession>A0ABW3D785</accession>
<dbReference type="InterPro" id="IPR003709">
    <property type="entry name" value="VanY-like_core_dom"/>
</dbReference>
<sequence length="293" mass="31795">MKKNRLSVAATALVLSGSLALLSACGDSSPGQAAETPGVTSSPKAETTPSPSPSPSAEPVPTDDKKPETTPSSSPDAGSGEKQGTGTNPGNEAVEVVAKPDAMTVLVNKKYKLPDGYKADDLVEPNVHFIFSEKLEKRLMRKEAAEALEELFEGAKKDGLHLGGVSGYRSYDYQKSLFNRYVKEQGEEEARKVSAVPGHSEHQTGLAMDVSDSSGKCAAEDCFADMKEGKWLAEHAHEYGFIIRYPKGKESITGYSYEPWHIRYVGKEIAKDIYEKDLTLEEYYDAVLVSAHQ</sequence>
<feature type="compositionally biased region" description="Polar residues" evidence="1">
    <location>
        <begin position="69"/>
        <end position="90"/>
    </location>
</feature>
<dbReference type="InterPro" id="IPR009045">
    <property type="entry name" value="Zn_M74/Hedgehog-like"/>
</dbReference>
<gene>
    <name evidence="4" type="ORF">ACFQ03_09145</name>
</gene>
<dbReference type="Proteomes" id="UP001597120">
    <property type="component" value="Unassembled WGS sequence"/>
</dbReference>
<reference evidence="5" key="1">
    <citation type="journal article" date="2019" name="Int. J. Syst. Evol. Microbiol.">
        <title>The Global Catalogue of Microorganisms (GCM) 10K type strain sequencing project: providing services to taxonomists for standard genome sequencing and annotation.</title>
        <authorList>
            <consortium name="The Broad Institute Genomics Platform"/>
            <consortium name="The Broad Institute Genome Sequencing Center for Infectious Disease"/>
            <person name="Wu L."/>
            <person name="Ma J."/>
        </authorList>
    </citation>
    <scope>NUCLEOTIDE SEQUENCE [LARGE SCALE GENOMIC DNA]</scope>
    <source>
        <strain evidence="5">CCUG 57263</strain>
    </source>
</reference>
<keyword evidence="4" id="KW-0378">Hydrolase</keyword>
<protein>
    <submittedName>
        <fullName evidence="4">D-alanyl-D-alanine carboxypeptidase family protein</fullName>
    </submittedName>
</protein>
<dbReference type="SUPFAM" id="SSF55166">
    <property type="entry name" value="Hedgehog/DD-peptidase"/>
    <property type="match status" value="1"/>
</dbReference>
<dbReference type="PANTHER" id="PTHR34385">
    <property type="entry name" value="D-ALANYL-D-ALANINE CARBOXYPEPTIDASE"/>
    <property type="match status" value="1"/>
</dbReference>
<keyword evidence="5" id="KW-1185">Reference proteome</keyword>
<feature type="compositionally biased region" description="Low complexity" evidence="1">
    <location>
        <begin position="40"/>
        <end position="49"/>
    </location>
</feature>
<keyword evidence="4" id="KW-0645">Protease</keyword>
<dbReference type="Pfam" id="PF02557">
    <property type="entry name" value="VanY"/>
    <property type="match status" value="1"/>
</dbReference>
<proteinExistence type="predicted"/>
<keyword evidence="4" id="KW-0121">Carboxypeptidase</keyword>
<feature type="chain" id="PRO_5046714867" evidence="2">
    <location>
        <begin position="34"/>
        <end position="293"/>
    </location>
</feature>
<keyword evidence="2" id="KW-0732">Signal</keyword>
<feature type="domain" description="D-alanyl-D-alanine carboxypeptidase-like core" evidence="3">
    <location>
        <begin position="138"/>
        <end position="267"/>
    </location>
</feature>
<dbReference type="RefSeq" id="WP_144940758.1">
    <property type="nucleotide sequence ID" value="NZ_JBHTIU010000028.1"/>
</dbReference>
<evidence type="ECO:0000259" key="3">
    <source>
        <dbReference type="Pfam" id="PF02557"/>
    </source>
</evidence>
<evidence type="ECO:0000256" key="1">
    <source>
        <dbReference type="SAM" id="MobiDB-lite"/>
    </source>
</evidence>
<organism evidence="4 5">
    <name type="scientific">Paenibacillus residui</name>
    <dbReference type="NCBI Taxonomy" id="629724"/>
    <lineage>
        <taxon>Bacteria</taxon>
        <taxon>Bacillati</taxon>
        <taxon>Bacillota</taxon>
        <taxon>Bacilli</taxon>
        <taxon>Bacillales</taxon>
        <taxon>Paenibacillaceae</taxon>
        <taxon>Paenibacillus</taxon>
    </lineage>
</organism>
<name>A0ABW3D785_9BACL</name>
<dbReference type="GO" id="GO:0004180">
    <property type="term" value="F:carboxypeptidase activity"/>
    <property type="evidence" value="ECO:0007669"/>
    <property type="project" value="UniProtKB-KW"/>
</dbReference>
<dbReference type="EMBL" id="JBHTIU010000028">
    <property type="protein sequence ID" value="MFD0869317.1"/>
    <property type="molecule type" value="Genomic_DNA"/>
</dbReference>
<dbReference type="PROSITE" id="PS51257">
    <property type="entry name" value="PROKAR_LIPOPROTEIN"/>
    <property type="match status" value="1"/>
</dbReference>